<evidence type="ECO:0000313" key="1">
    <source>
        <dbReference type="EMBL" id="EOA85577.1"/>
    </source>
</evidence>
<dbReference type="eggNOG" id="ENOG502SPYJ">
    <property type="taxonomic scope" value="Eukaryota"/>
</dbReference>
<reference evidence="1 2" key="1">
    <citation type="journal article" date="2012" name="PLoS Pathog.">
        <title>Diverse lifestyles and strategies of plant pathogenesis encoded in the genomes of eighteen Dothideomycetes fungi.</title>
        <authorList>
            <person name="Ohm R.A."/>
            <person name="Feau N."/>
            <person name="Henrissat B."/>
            <person name="Schoch C.L."/>
            <person name="Horwitz B.A."/>
            <person name="Barry K.W."/>
            <person name="Condon B.J."/>
            <person name="Copeland A.C."/>
            <person name="Dhillon B."/>
            <person name="Glaser F."/>
            <person name="Hesse C.N."/>
            <person name="Kosti I."/>
            <person name="LaButti K."/>
            <person name="Lindquist E.A."/>
            <person name="Lucas S."/>
            <person name="Salamov A.A."/>
            <person name="Bradshaw R.E."/>
            <person name="Ciuffetti L."/>
            <person name="Hamelin R.C."/>
            <person name="Kema G.H.J."/>
            <person name="Lawrence C."/>
            <person name="Scott J.A."/>
            <person name="Spatafora J.W."/>
            <person name="Turgeon B.G."/>
            <person name="de Wit P.J.G.M."/>
            <person name="Zhong S."/>
            <person name="Goodwin S.B."/>
            <person name="Grigoriev I.V."/>
        </authorList>
    </citation>
    <scope>NUCLEOTIDE SEQUENCE [LARGE SCALE GENOMIC DNA]</scope>
    <source>
        <strain evidence="2">28A</strain>
    </source>
</reference>
<name>R0KBI0_EXST2</name>
<gene>
    <name evidence="1" type="ORF">SETTUDRAFT_29162</name>
</gene>
<dbReference type="OrthoDB" id="5429780at2759"/>
<reference evidence="1 2" key="2">
    <citation type="journal article" date="2013" name="PLoS Genet.">
        <title>Comparative genome structure, secondary metabolite, and effector coding capacity across Cochliobolus pathogens.</title>
        <authorList>
            <person name="Condon B.J."/>
            <person name="Leng Y."/>
            <person name="Wu D."/>
            <person name="Bushley K.E."/>
            <person name="Ohm R.A."/>
            <person name="Otillar R."/>
            <person name="Martin J."/>
            <person name="Schackwitz W."/>
            <person name="Grimwood J."/>
            <person name="MohdZainudin N."/>
            <person name="Xue C."/>
            <person name="Wang R."/>
            <person name="Manning V.A."/>
            <person name="Dhillon B."/>
            <person name="Tu Z.J."/>
            <person name="Steffenson B.J."/>
            <person name="Salamov A."/>
            <person name="Sun H."/>
            <person name="Lowry S."/>
            <person name="LaButti K."/>
            <person name="Han J."/>
            <person name="Copeland A."/>
            <person name="Lindquist E."/>
            <person name="Barry K."/>
            <person name="Schmutz J."/>
            <person name="Baker S.E."/>
            <person name="Ciuffetti L.M."/>
            <person name="Grigoriev I.V."/>
            <person name="Zhong S."/>
            <person name="Turgeon B.G."/>
        </authorList>
    </citation>
    <scope>NUCLEOTIDE SEQUENCE [LARGE SCALE GENOMIC DNA]</scope>
    <source>
        <strain evidence="2">28A</strain>
    </source>
</reference>
<evidence type="ECO:0000313" key="2">
    <source>
        <dbReference type="Proteomes" id="UP000016935"/>
    </source>
</evidence>
<dbReference type="GeneID" id="19403317"/>
<accession>R0KBI0</accession>
<dbReference type="Proteomes" id="UP000016935">
    <property type="component" value="Unassembled WGS sequence"/>
</dbReference>
<dbReference type="STRING" id="671987.R0KBI0"/>
<sequence>MNDYGEDFDLASLECSLEAYLIKRVTQACNDVLAAGDGDGDNWTEAMTATGIITKELQYAIIDEELETIRGTQSLQAWLAEIFGKYFRTFEYMDEILLE</sequence>
<dbReference type="HOGENOM" id="CLU_2321822_0_0_1"/>
<protein>
    <submittedName>
        <fullName evidence="1">Uncharacterized protein</fullName>
    </submittedName>
</protein>
<keyword evidence="2" id="KW-1185">Reference proteome</keyword>
<proteinExistence type="predicted"/>
<dbReference type="AlphaFoldDB" id="R0KBI0"/>
<dbReference type="EMBL" id="KB908670">
    <property type="protein sequence ID" value="EOA85577.1"/>
    <property type="molecule type" value="Genomic_DNA"/>
</dbReference>
<organism evidence="1 2">
    <name type="scientific">Exserohilum turcicum (strain 28A)</name>
    <name type="common">Northern leaf blight fungus</name>
    <name type="synonym">Setosphaeria turcica</name>
    <dbReference type="NCBI Taxonomy" id="671987"/>
    <lineage>
        <taxon>Eukaryota</taxon>
        <taxon>Fungi</taxon>
        <taxon>Dikarya</taxon>
        <taxon>Ascomycota</taxon>
        <taxon>Pezizomycotina</taxon>
        <taxon>Dothideomycetes</taxon>
        <taxon>Pleosporomycetidae</taxon>
        <taxon>Pleosporales</taxon>
        <taxon>Pleosporineae</taxon>
        <taxon>Pleosporaceae</taxon>
        <taxon>Exserohilum</taxon>
    </lineage>
</organism>
<dbReference type="RefSeq" id="XP_008026764.1">
    <property type="nucleotide sequence ID" value="XM_008028573.1"/>
</dbReference>